<dbReference type="Proteomes" id="UP000000758">
    <property type="component" value="Chromosome"/>
</dbReference>
<dbReference type="EMBL" id="DP000238">
    <property type="protein sequence ID" value="ABK78652.1"/>
    <property type="molecule type" value="Genomic_DNA"/>
</dbReference>
<dbReference type="HOGENOM" id="CLU_2678700_0_0_2"/>
<accession>A0RZ85</accession>
<dbReference type="STRING" id="414004.CENSYa_2049"/>
<dbReference type="KEGG" id="csy:CENSYa_2049"/>
<dbReference type="AlphaFoldDB" id="A0RZ85"/>
<name>A0RZ85_CENSY</name>
<sequence>MYQIYKSENVKAKPFNPQAHSSTSPVNNVANRTFRLIVGEGGSRADTKGLRWKISSIYVVNISQMKRNMMIMKR</sequence>
<organism evidence="1 2">
    <name type="scientific">Cenarchaeum symbiosum (strain A)</name>
    <dbReference type="NCBI Taxonomy" id="414004"/>
    <lineage>
        <taxon>Archaea</taxon>
        <taxon>Nitrososphaerota</taxon>
        <taxon>Candidatus Cenarchaeales</taxon>
        <taxon>Candidatus Cenarchaeaceae</taxon>
        <taxon>Candidatus Cenarchaeum</taxon>
    </lineage>
</organism>
<proteinExistence type="predicted"/>
<keyword evidence="2" id="KW-1185">Reference proteome</keyword>
<gene>
    <name evidence="1" type="ordered locus">CENSYa_2049</name>
</gene>
<evidence type="ECO:0000313" key="1">
    <source>
        <dbReference type="EMBL" id="ABK78652.1"/>
    </source>
</evidence>
<protein>
    <submittedName>
        <fullName evidence="1">Uncharacterized protein</fullName>
    </submittedName>
</protein>
<dbReference type="EnsemblBacteria" id="ABK78652">
    <property type="protein sequence ID" value="ABK78652"/>
    <property type="gene ID" value="CENSYa_2049"/>
</dbReference>
<evidence type="ECO:0000313" key="2">
    <source>
        <dbReference type="Proteomes" id="UP000000758"/>
    </source>
</evidence>
<reference evidence="1 2" key="1">
    <citation type="journal article" date="2006" name="Proc. Natl. Acad. Sci. U.S.A.">
        <title>Genomic analysis of the uncultivated marine crenarchaeote Cenarchaeum symbiosum.</title>
        <authorList>
            <person name="Hallam S.J."/>
            <person name="Konstantinidis K.T."/>
            <person name="Putnam N."/>
            <person name="Schleper C."/>
            <person name="Watanabe Y."/>
            <person name="Sugahara J."/>
            <person name="Preston C."/>
            <person name="de la Torre J."/>
            <person name="Richardson P.M."/>
            <person name="DeLong E.F."/>
        </authorList>
    </citation>
    <scope>NUCLEOTIDE SEQUENCE [LARGE SCALE GENOMIC DNA]</scope>
    <source>
        <strain evidence="2">A</strain>
    </source>
</reference>